<organism evidence="2 3">
    <name type="scientific">Rugosibacter aromaticivorans</name>
    <dbReference type="NCBI Taxonomy" id="1565605"/>
    <lineage>
        <taxon>Bacteria</taxon>
        <taxon>Pseudomonadati</taxon>
        <taxon>Pseudomonadota</taxon>
        <taxon>Betaproteobacteria</taxon>
        <taxon>Nitrosomonadales</taxon>
        <taxon>Sterolibacteriaceae</taxon>
        <taxon>Rugosibacter</taxon>
    </lineage>
</organism>
<keyword evidence="1" id="KW-0472">Membrane</keyword>
<dbReference type="InterPro" id="IPR007359">
    <property type="entry name" value="SigmaE_reg_RseC_MucC"/>
</dbReference>
<evidence type="ECO:0008006" key="4">
    <source>
        <dbReference type="Google" id="ProtNLM"/>
    </source>
</evidence>
<name>A0A0C5J9J3_9PROT</name>
<dbReference type="KEGG" id="rbu:PG1C_07650"/>
<gene>
    <name evidence="2" type="ORF">PG1C_07650</name>
</gene>
<proteinExistence type="predicted"/>
<dbReference type="InterPro" id="IPR026268">
    <property type="entry name" value="RseC"/>
</dbReference>
<keyword evidence="1" id="KW-0812">Transmembrane</keyword>
<dbReference type="Pfam" id="PF04246">
    <property type="entry name" value="RseC_MucC"/>
    <property type="match status" value="1"/>
</dbReference>
<evidence type="ECO:0000256" key="1">
    <source>
        <dbReference type="SAM" id="Phobius"/>
    </source>
</evidence>
<dbReference type="RefSeq" id="WP_202634267.1">
    <property type="nucleotide sequence ID" value="NZ_CP010554.1"/>
</dbReference>
<sequence>MTQCDAHVVAVTSNNEVWVEVPARLTACEHCPNPMGCQTGLLGQANRPRRYRMSNTLDLRVGDRVRLVVAEGTVFRAVLASYVIPLLLIISGAMIGQRLAGDEAAAGGALVGLALGFALLRRCEQSFHDGHHPFYWQKLCKETTFPKKNLYFI</sequence>
<evidence type="ECO:0000313" key="3">
    <source>
        <dbReference type="Proteomes" id="UP000061603"/>
    </source>
</evidence>
<dbReference type="PANTHER" id="PTHR35867">
    <property type="entry name" value="PROTEIN RSEC"/>
    <property type="match status" value="1"/>
</dbReference>
<keyword evidence="1" id="KW-1133">Transmembrane helix</keyword>
<keyword evidence="3" id="KW-1185">Reference proteome</keyword>
<feature type="transmembrane region" description="Helical" evidence="1">
    <location>
        <begin position="74"/>
        <end position="97"/>
    </location>
</feature>
<accession>A0A0C5J9J3</accession>
<dbReference type="EMBL" id="CP010554">
    <property type="protein sequence ID" value="AJP48369.1"/>
    <property type="molecule type" value="Genomic_DNA"/>
</dbReference>
<protein>
    <recommendedName>
        <fullName evidence="4">Fis family transcriptional regulator</fullName>
    </recommendedName>
</protein>
<dbReference type="AlphaFoldDB" id="A0A0C5J9J3"/>
<reference evidence="2 3" key="1">
    <citation type="journal article" date="2015" name="Genome Announc.">
        <title>Complete Genome Sequence of a Novel Bacterium within the Family Rhodocyclaceae That Degrades Polycyclic Aromatic Hydrocarbons.</title>
        <authorList>
            <person name="Singleton D.R."/>
            <person name="Dickey A.N."/>
            <person name="Scholl E.H."/>
            <person name="Wright F.A."/>
            <person name="Aitken M.D."/>
        </authorList>
    </citation>
    <scope>NUCLEOTIDE SEQUENCE [LARGE SCALE GENOMIC DNA]</scope>
    <source>
        <strain evidence="3">PG1-Ca6</strain>
    </source>
</reference>
<dbReference type="PIRSF" id="PIRSF004923">
    <property type="entry name" value="RseC"/>
    <property type="match status" value="1"/>
</dbReference>
<evidence type="ECO:0000313" key="2">
    <source>
        <dbReference type="EMBL" id="AJP48369.1"/>
    </source>
</evidence>
<feature type="transmembrane region" description="Helical" evidence="1">
    <location>
        <begin position="103"/>
        <end position="120"/>
    </location>
</feature>
<dbReference type="PANTHER" id="PTHR35867:SF1">
    <property type="entry name" value="PROTEIN RSEC"/>
    <property type="match status" value="1"/>
</dbReference>
<dbReference type="STRING" id="1565605.PG1C_07650"/>
<dbReference type="Proteomes" id="UP000061603">
    <property type="component" value="Chromosome"/>
</dbReference>
<dbReference type="HOGENOM" id="CLU_124911_0_1_4"/>